<sequence length="120" mass="13629">MTLKTHIPIKLIIQEADWGEEGALQTFQSPIPSLSSSSSFFVMGVPLVIRHRLVDLSSWYASCTQEKGLSHSRGEFPSISSFFYCSSLFERVFGEELKVNESKSKLKNLRMISFEICSWT</sequence>
<name>A0A8X6YD47_9ARAC</name>
<dbReference type="Proteomes" id="UP000886998">
    <property type="component" value="Unassembled WGS sequence"/>
</dbReference>
<comment type="caution">
    <text evidence="1">The sequence shown here is derived from an EMBL/GenBank/DDBJ whole genome shotgun (WGS) entry which is preliminary data.</text>
</comment>
<gene>
    <name evidence="1" type="ORF">TNIN_475701</name>
</gene>
<evidence type="ECO:0000313" key="1">
    <source>
        <dbReference type="EMBL" id="GFY68836.1"/>
    </source>
</evidence>
<dbReference type="AlphaFoldDB" id="A0A8X6YD47"/>
<keyword evidence="2" id="KW-1185">Reference proteome</keyword>
<organism evidence="1 2">
    <name type="scientific">Trichonephila inaurata madagascariensis</name>
    <dbReference type="NCBI Taxonomy" id="2747483"/>
    <lineage>
        <taxon>Eukaryota</taxon>
        <taxon>Metazoa</taxon>
        <taxon>Ecdysozoa</taxon>
        <taxon>Arthropoda</taxon>
        <taxon>Chelicerata</taxon>
        <taxon>Arachnida</taxon>
        <taxon>Araneae</taxon>
        <taxon>Araneomorphae</taxon>
        <taxon>Entelegynae</taxon>
        <taxon>Araneoidea</taxon>
        <taxon>Nephilidae</taxon>
        <taxon>Trichonephila</taxon>
        <taxon>Trichonephila inaurata</taxon>
    </lineage>
</organism>
<evidence type="ECO:0000313" key="2">
    <source>
        <dbReference type="Proteomes" id="UP000886998"/>
    </source>
</evidence>
<protein>
    <submittedName>
        <fullName evidence="1">Uncharacterized protein</fullName>
    </submittedName>
</protein>
<dbReference type="EMBL" id="BMAV01017287">
    <property type="protein sequence ID" value="GFY68836.1"/>
    <property type="molecule type" value="Genomic_DNA"/>
</dbReference>
<accession>A0A8X6YD47</accession>
<proteinExistence type="predicted"/>
<reference evidence="1" key="1">
    <citation type="submission" date="2020-08" db="EMBL/GenBank/DDBJ databases">
        <title>Multicomponent nature underlies the extraordinary mechanical properties of spider dragline silk.</title>
        <authorList>
            <person name="Kono N."/>
            <person name="Nakamura H."/>
            <person name="Mori M."/>
            <person name="Yoshida Y."/>
            <person name="Ohtoshi R."/>
            <person name="Malay A.D."/>
            <person name="Moran D.A.P."/>
            <person name="Tomita M."/>
            <person name="Numata K."/>
            <person name="Arakawa K."/>
        </authorList>
    </citation>
    <scope>NUCLEOTIDE SEQUENCE</scope>
</reference>